<dbReference type="EMBL" id="HBUE01321182">
    <property type="protein sequence ID" value="CAG6588198.1"/>
    <property type="molecule type" value="Transcribed_RNA"/>
</dbReference>
<keyword evidence="1" id="KW-0472">Membrane</keyword>
<evidence type="ECO:0000313" key="2">
    <source>
        <dbReference type="EMBL" id="CAG6588198.1"/>
    </source>
</evidence>
<sequence length="113" mass="12577">MQDGSGDVPTCARWFAIRLSCEMGVNGWAGFGKKAALPFLVKMLFKFCCFAAFPAAFFFAFLLEVVTLLLVPDVLETVDELSLTAPEILSCCSLLWTALMRLQIFFECASNRF</sequence>
<dbReference type="AlphaFoldDB" id="A0A8D8KG30"/>
<accession>A0A8D8KG30</accession>
<organism evidence="2">
    <name type="scientific">Culex pipiens</name>
    <name type="common">House mosquito</name>
    <dbReference type="NCBI Taxonomy" id="7175"/>
    <lineage>
        <taxon>Eukaryota</taxon>
        <taxon>Metazoa</taxon>
        <taxon>Ecdysozoa</taxon>
        <taxon>Arthropoda</taxon>
        <taxon>Hexapoda</taxon>
        <taxon>Insecta</taxon>
        <taxon>Pterygota</taxon>
        <taxon>Neoptera</taxon>
        <taxon>Endopterygota</taxon>
        <taxon>Diptera</taxon>
        <taxon>Nematocera</taxon>
        <taxon>Culicoidea</taxon>
        <taxon>Culicidae</taxon>
        <taxon>Culicinae</taxon>
        <taxon>Culicini</taxon>
        <taxon>Culex</taxon>
        <taxon>Culex</taxon>
    </lineage>
</organism>
<protein>
    <submittedName>
        <fullName evidence="2">(northern house mosquito) hypothetical protein</fullName>
    </submittedName>
</protein>
<reference evidence="2" key="1">
    <citation type="submission" date="2021-05" db="EMBL/GenBank/DDBJ databases">
        <authorList>
            <person name="Alioto T."/>
            <person name="Alioto T."/>
            <person name="Gomez Garrido J."/>
        </authorList>
    </citation>
    <scope>NUCLEOTIDE SEQUENCE</scope>
</reference>
<feature type="transmembrane region" description="Helical" evidence="1">
    <location>
        <begin position="43"/>
        <end position="71"/>
    </location>
</feature>
<name>A0A8D8KG30_CULPI</name>
<dbReference type="EMBL" id="HBUE01214664">
    <property type="protein sequence ID" value="CAG6536206.1"/>
    <property type="molecule type" value="Transcribed_RNA"/>
</dbReference>
<keyword evidence="1" id="KW-0812">Transmembrane</keyword>
<keyword evidence="1" id="KW-1133">Transmembrane helix</keyword>
<proteinExistence type="predicted"/>
<evidence type="ECO:0000256" key="1">
    <source>
        <dbReference type="SAM" id="Phobius"/>
    </source>
</evidence>